<dbReference type="GO" id="GO:0008474">
    <property type="term" value="F:palmitoyl-(protein) hydrolase activity"/>
    <property type="evidence" value="ECO:0007669"/>
    <property type="project" value="UniProtKB-EC"/>
</dbReference>
<dbReference type="EC" id="3.1.2.22" evidence="2"/>
<keyword evidence="5" id="KW-0378">Hydrolase</keyword>
<feature type="region of interest" description="Disordered" evidence="10">
    <location>
        <begin position="1"/>
        <end position="24"/>
    </location>
</feature>
<evidence type="ECO:0000256" key="4">
    <source>
        <dbReference type="ARBA" id="ARBA00022487"/>
    </source>
</evidence>
<evidence type="ECO:0000256" key="2">
    <source>
        <dbReference type="ARBA" id="ARBA00012423"/>
    </source>
</evidence>
<evidence type="ECO:0000313" key="12">
    <source>
        <dbReference type="EMBL" id="CAK4034617.1"/>
    </source>
</evidence>
<keyword evidence="4" id="KW-0719">Serine esterase</keyword>
<dbReference type="SUPFAM" id="SSF53474">
    <property type="entry name" value="alpha/beta-Hydrolases"/>
    <property type="match status" value="1"/>
</dbReference>
<dbReference type="PANTHER" id="PTHR10655">
    <property type="entry name" value="LYSOPHOSPHOLIPASE-RELATED"/>
    <property type="match status" value="1"/>
</dbReference>
<evidence type="ECO:0000256" key="1">
    <source>
        <dbReference type="ARBA" id="ARBA00006499"/>
    </source>
</evidence>
<feature type="domain" description="Phospholipase/carboxylesterase/thioesterase" evidence="11">
    <location>
        <begin position="28"/>
        <end position="253"/>
    </location>
</feature>
<sequence>MSTINLPSDPGREDPIYKHPTKPTTDPKDAAVFIFVHGLSDSGAALQNVADQFQQMDKLPHLHWILPSAKHNPIQMDTAWYIQHSLSPIPYSRPELAPDEDEDGMLETITYLESLIDACVDAGIPANRIVLGGFSQGMAMSLLLHLTSKKYSGKLGGIVALLGYLPLSDGKMRLRELRRERGFGESVEGNVPIFMGRGLKDTLVPKRVWAYSVEGVKEFGVPEDQMEIHEYEGLTHTLHGPLLSDLCTWLEKVVPAKEQESK</sequence>
<name>A0AAI8Z8X2_9PEZI</name>
<dbReference type="InterPro" id="IPR050565">
    <property type="entry name" value="LYPA1-2/EST-like"/>
</dbReference>
<accession>A0AAI8Z8X2</accession>
<keyword evidence="13" id="KW-1185">Reference proteome</keyword>
<evidence type="ECO:0000256" key="6">
    <source>
        <dbReference type="ARBA" id="ARBA00022832"/>
    </source>
</evidence>
<evidence type="ECO:0000256" key="8">
    <source>
        <dbReference type="ARBA" id="ARBA00031195"/>
    </source>
</evidence>
<evidence type="ECO:0000256" key="10">
    <source>
        <dbReference type="SAM" id="MobiDB-lite"/>
    </source>
</evidence>
<comment type="similarity">
    <text evidence="1">Belongs to the AB hydrolase superfamily. AB hydrolase 2 family.</text>
</comment>
<dbReference type="Proteomes" id="UP001296104">
    <property type="component" value="Unassembled WGS sequence"/>
</dbReference>
<comment type="function">
    <text evidence="7">Hydrolyzes fatty acids from S-acylated cysteine residues in proteins with a strong preference for palmitoylated G-alpha proteins over other acyl substrates. Mediates the deacylation of G-alpha proteins such as GPA1 in vivo, but has weak or no activity toward palmitoylated Ras proteins. Has weak lysophospholipase activity in vitro; however such activity may not exist in vivo.</text>
</comment>
<organism evidence="12 13">
    <name type="scientific">Lecanosticta acicola</name>
    <dbReference type="NCBI Taxonomy" id="111012"/>
    <lineage>
        <taxon>Eukaryota</taxon>
        <taxon>Fungi</taxon>
        <taxon>Dikarya</taxon>
        <taxon>Ascomycota</taxon>
        <taxon>Pezizomycotina</taxon>
        <taxon>Dothideomycetes</taxon>
        <taxon>Dothideomycetidae</taxon>
        <taxon>Mycosphaerellales</taxon>
        <taxon>Mycosphaerellaceae</taxon>
        <taxon>Lecanosticta</taxon>
    </lineage>
</organism>
<proteinExistence type="inferred from homology"/>
<comment type="caution">
    <text evidence="12">The sequence shown here is derived from an EMBL/GenBank/DDBJ whole genome shotgun (WGS) entry which is preliminary data.</text>
</comment>
<dbReference type="AlphaFoldDB" id="A0AAI8Z8X2"/>
<dbReference type="InterPro" id="IPR029058">
    <property type="entry name" value="AB_hydrolase_fold"/>
</dbReference>
<dbReference type="GO" id="GO:0006631">
    <property type="term" value="P:fatty acid metabolic process"/>
    <property type="evidence" value="ECO:0007669"/>
    <property type="project" value="UniProtKB-KW"/>
</dbReference>
<dbReference type="EMBL" id="CAVMBE010000126">
    <property type="protein sequence ID" value="CAK4034617.1"/>
    <property type="molecule type" value="Genomic_DNA"/>
</dbReference>
<dbReference type="Pfam" id="PF02230">
    <property type="entry name" value="Abhydrolase_2"/>
    <property type="match status" value="1"/>
</dbReference>
<comment type="catalytic activity">
    <reaction evidence="9">
        <text>S-hexadecanoyl-L-cysteinyl-[protein] + H2O = L-cysteinyl-[protein] + hexadecanoate + H(+)</text>
        <dbReference type="Rhea" id="RHEA:19233"/>
        <dbReference type="Rhea" id="RHEA-COMP:10131"/>
        <dbReference type="Rhea" id="RHEA-COMP:11032"/>
        <dbReference type="ChEBI" id="CHEBI:7896"/>
        <dbReference type="ChEBI" id="CHEBI:15377"/>
        <dbReference type="ChEBI" id="CHEBI:15378"/>
        <dbReference type="ChEBI" id="CHEBI:29950"/>
        <dbReference type="ChEBI" id="CHEBI:74151"/>
        <dbReference type="EC" id="3.1.2.22"/>
    </reaction>
</comment>
<dbReference type="Gene3D" id="3.40.50.1820">
    <property type="entry name" value="alpha/beta hydrolase"/>
    <property type="match status" value="1"/>
</dbReference>
<dbReference type="GO" id="GO:0052689">
    <property type="term" value="F:carboxylic ester hydrolase activity"/>
    <property type="evidence" value="ECO:0007669"/>
    <property type="project" value="UniProtKB-KW"/>
</dbReference>
<dbReference type="InterPro" id="IPR003140">
    <property type="entry name" value="PLipase/COase/thioEstase"/>
</dbReference>
<dbReference type="PANTHER" id="PTHR10655:SF17">
    <property type="entry name" value="LYSOPHOSPHOLIPASE-LIKE PROTEIN 1"/>
    <property type="match status" value="1"/>
</dbReference>
<evidence type="ECO:0000313" key="13">
    <source>
        <dbReference type="Proteomes" id="UP001296104"/>
    </source>
</evidence>
<protein>
    <recommendedName>
        <fullName evidence="3">Acyl-protein thioesterase 1</fullName>
        <ecNumber evidence="2">3.1.2.22</ecNumber>
    </recommendedName>
    <alternativeName>
        <fullName evidence="8">Palmitoyl-protein hydrolase</fullName>
    </alternativeName>
</protein>
<evidence type="ECO:0000256" key="7">
    <source>
        <dbReference type="ARBA" id="ARBA00029392"/>
    </source>
</evidence>
<keyword evidence="6" id="KW-0276">Fatty acid metabolism</keyword>
<evidence type="ECO:0000259" key="11">
    <source>
        <dbReference type="Pfam" id="PF02230"/>
    </source>
</evidence>
<dbReference type="GO" id="GO:0005737">
    <property type="term" value="C:cytoplasm"/>
    <property type="evidence" value="ECO:0007669"/>
    <property type="project" value="TreeGrafter"/>
</dbReference>
<gene>
    <name evidence="12" type="ORF">LECACI_7A009775</name>
</gene>
<evidence type="ECO:0000256" key="9">
    <source>
        <dbReference type="ARBA" id="ARBA00047337"/>
    </source>
</evidence>
<keyword evidence="6" id="KW-0443">Lipid metabolism</keyword>
<evidence type="ECO:0000256" key="3">
    <source>
        <dbReference type="ARBA" id="ARBA00014923"/>
    </source>
</evidence>
<reference evidence="12" key="1">
    <citation type="submission" date="2023-11" db="EMBL/GenBank/DDBJ databases">
        <authorList>
            <person name="Alioto T."/>
            <person name="Alioto T."/>
            <person name="Gomez Garrido J."/>
        </authorList>
    </citation>
    <scope>NUCLEOTIDE SEQUENCE</scope>
</reference>
<evidence type="ECO:0000256" key="5">
    <source>
        <dbReference type="ARBA" id="ARBA00022801"/>
    </source>
</evidence>